<proteinExistence type="predicted"/>
<dbReference type="SUPFAM" id="SSF52540">
    <property type="entry name" value="P-loop containing nucleoside triphosphate hydrolases"/>
    <property type="match status" value="1"/>
</dbReference>
<comment type="caution">
    <text evidence="1">The sequence shown here is derived from an EMBL/GenBank/DDBJ whole genome shotgun (WGS) entry which is preliminary data.</text>
</comment>
<dbReference type="Gene3D" id="3.40.50.300">
    <property type="entry name" value="P-loop containing nucleotide triphosphate hydrolases"/>
    <property type="match status" value="1"/>
</dbReference>
<keyword evidence="2" id="KW-1185">Reference proteome</keyword>
<dbReference type="Proteomes" id="UP000095255">
    <property type="component" value="Unassembled WGS sequence"/>
</dbReference>
<dbReference type="InterPro" id="IPR021228">
    <property type="entry name" value="BrxD"/>
</dbReference>
<gene>
    <name evidence="1" type="ORF">BHU72_06775</name>
</gene>
<accession>A0A1E5L433</accession>
<dbReference type="STRING" id="1390249.BHU72_06775"/>
<reference evidence="1 2" key="1">
    <citation type="submission" date="2016-09" db="EMBL/GenBank/DDBJ databases">
        <title>Desulfuribacillus arsenicus sp. nov., an obligately anaerobic, dissimilatory arsenic- and antimonate-reducing bacterium isolated from anoxic sediments.</title>
        <authorList>
            <person name="Abin C.A."/>
            <person name="Hollibaugh J.T."/>
        </authorList>
    </citation>
    <scope>NUCLEOTIDE SEQUENCE [LARGE SCALE GENOMIC DNA]</scope>
    <source>
        <strain evidence="1 2">MLFW-2</strain>
    </source>
</reference>
<sequence>MTNELIILIIWVIEPKFGRNYNMDAKLMIHSLKNGIVPKSSVDSILVSREAEIIELQRNLDLVAEGNGSMKFISGDYGVGKSFLLQHVHNMATRQNFIVSRLQLNHSFTLNKWDELYYQFMHNLSIESVTITEKGFEEIFNQWIKKLQSYEDSTLASKEIYEVTQVISQYHGDFARVFISFIRAKIQKDIELMDATSSWIKGEKNMPQSLKTKFGIKGHVDRNNALDFLKAFIKLSTLLGYQGIILLIDELETALHVRSDIRQVIYENLRFLFDSCISGEIHNCMFLLVGTNELLQNSERGIPTYEPLAQRLRITASSLNNGFTDVQPVIHLKSMQPEDLTTLTAKILVIYEEANDWKSPFHYETIRNWVLFSCREGNELKFPMNIRVYIQKLIDILDILAQGKELPLLRVPLQLVHFNGRYSFVNKKSEVTN</sequence>
<dbReference type="RefSeq" id="WP_069702627.1">
    <property type="nucleotide sequence ID" value="NZ_MJAT01000035.1"/>
</dbReference>
<dbReference type="Pfam" id="PF10923">
    <property type="entry name" value="BrxC_BrxD"/>
    <property type="match status" value="1"/>
</dbReference>
<protein>
    <recommendedName>
        <fullName evidence="3">ATPase domain-containing protein</fullName>
    </recommendedName>
</protein>
<dbReference type="AlphaFoldDB" id="A0A1E5L433"/>
<dbReference type="InterPro" id="IPR027417">
    <property type="entry name" value="P-loop_NTPase"/>
</dbReference>
<evidence type="ECO:0000313" key="2">
    <source>
        <dbReference type="Proteomes" id="UP000095255"/>
    </source>
</evidence>
<name>A0A1E5L433_9FIRM</name>
<evidence type="ECO:0000313" key="1">
    <source>
        <dbReference type="EMBL" id="OEH84892.1"/>
    </source>
</evidence>
<dbReference type="OrthoDB" id="9772976at2"/>
<dbReference type="EMBL" id="MJAT01000035">
    <property type="protein sequence ID" value="OEH84892.1"/>
    <property type="molecule type" value="Genomic_DNA"/>
</dbReference>
<evidence type="ECO:0008006" key="3">
    <source>
        <dbReference type="Google" id="ProtNLM"/>
    </source>
</evidence>
<organism evidence="1 2">
    <name type="scientific">Desulfuribacillus stibiiarsenatis</name>
    <dbReference type="NCBI Taxonomy" id="1390249"/>
    <lineage>
        <taxon>Bacteria</taxon>
        <taxon>Bacillati</taxon>
        <taxon>Bacillota</taxon>
        <taxon>Desulfuribacillia</taxon>
        <taxon>Desulfuribacillales</taxon>
        <taxon>Desulfuribacillaceae</taxon>
        <taxon>Desulfuribacillus</taxon>
    </lineage>
</organism>